<dbReference type="KEGG" id="bcou:IC761_18890"/>
<keyword evidence="2" id="KW-1185">Reference proteome</keyword>
<name>A0A7S9D006_9BRAD</name>
<sequence length="92" mass="9996">MAALRRRWAVLDDHDFAPGEGMTKHGPIIEELERELANVTTLSMALNLRQVRVAQHAPGAAPVDVTDQHEASLRKASNALFKAVTALKNADA</sequence>
<gene>
    <name evidence="1" type="ORF">IC761_18890</name>
</gene>
<dbReference type="AlphaFoldDB" id="A0A7S9D006"/>
<protein>
    <submittedName>
        <fullName evidence="1">Uncharacterized protein</fullName>
    </submittedName>
</protein>
<accession>A0A7S9D006</accession>
<dbReference type="Proteomes" id="UP000594621">
    <property type="component" value="Chromosome"/>
</dbReference>
<dbReference type="EMBL" id="CP061379">
    <property type="protein sequence ID" value="QPF88608.1"/>
    <property type="molecule type" value="Genomic_DNA"/>
</dbReference>
<dbReference type="RefSeq" id="WP_195798161.1">
    <property type="nucleotide sequence ID" value="NZ_CP061379.1"/>
</dbReference>
<proteinExistence type="predicted"/>
<evidence type="ECO:0000313" key="1">
    <source>
        <dbReference type="EMBL" id="QPF88608.1"/>
    </source>
</evidence>
<organism evidence="1 2">
    <name type="scientific">Bradyrhizobium commune</name>
    <dbReference type="NCBI Taxonomy" id="83627"/>
    <lineage>
        <taxon>Bacteria</taxon>
        <taxon>Pseudomonadati</taxon>
        <taxon>Pseudomonadota</taxon>
        <taxon>Alphaproteobacteria</taxon>
        <taxon>Hyphomicrobiales</taxon>
        <taxon>Nitrobacteraceae</taxon>
        <taxon>Bradyrhizobium</taxon>
    </lineage>
</organism>
<evidence type="ECO:0000313" key="2">
    <source>
        <dbReference type="Proteomes" id="UP000594621"/>
    </source>
</evidence>
<reference evidence="1 2" key="1">
    <citation type="submission" date="2020-09" db="EMBL/GenBank/DDBJ databases">
        <title>Complete genomes of bradyrhizobia occurring on native shrubby legumes in Australia.</title>
        <authorList>
            <person name="Lafay B."/>
        </authorList>
    </citation>
    <scope>NUCLEOTIDE SEQUENCE [LARGE SCALE GENOMIC DNA]</scope>
    <source>
        <strain evidence="1 2">BDV5040</strain>
    </source>
</reference>